<dbReference type="AlphaFoldDB" id="A0A521FZV0"/>
<keyword evidence="3" id="KW-1185">Reference proteome</keyword>
<dbReference type="PANTHER" id="PTHR46401">
    <property type="entry name" value="GLYCOSYLTRANSFERASE WBBK-RELATED"/>
    <property type="match status" value="1"/>
</dbReference>
<dbReference type="SUPFAM" id="SSF53756">
    <property type="entry name" value="UDP-Glycosyltransferase/glycogen phosphorylase"/>
    <property type="match status" value="1"/>
</dbReference>
<protein>
    <submittedName>
        <fullName evidence="2">Glycosyltransferase involved in cell wall bisynthesis</fullName>
    </submittedName>
</protein>
<accession>A0A521FZV0</accession>
<name>A0A521FZV0_9BACT</name>
<gene>
    <name evidence="2" type="ORF">CDV28_13213</name>
</gene>
<dbReference type="PANTHER" id="PTHR46401:SF2">
    <property type="entry name" value="GLYCOSYLTRANSFERASE WBBK-RELATED"/>
    <property type="match status" value="1"/>
</dbReference>
<comment type="caution">
    <text evidence="2">The sequence shown here is derived from an EMBL/GenBank/DDBJ whole genome shotgun (WGS) entry which is preliminary data.</text>
</comment>
<dbReference type="Proteomes" id="UP000316238">
    <property type="component" value="Unassembled WGS sequence"/>
</dbReference>
<dbReference type="Gene3D" id="3.40.50.2000">
    <property type="entry name" value="Glycogen Phosphorylase B"/>
    <property type="match status" value="2"/>
</dbReference>
<proteinExistence type="predicted"/>
<dbReference type="GO" id="GO:0016757">
    <property type="term" value="F:glycosyltransferase activity"/>
    <property type="evidence" value="ECO:0007669"/>
    <property type="project" value="TreeGrafter"/>
</dbReference>
<evidence type="ECO:0000313" key="3">
    <source>
        <dbReference type="Proteomes" id="UP000316238"/>
    </source>
</evidence>
<organism evidence="2 3">
    <name type="scientific">Candidatus Electronema aureum</name>
    <dbReference type="NCBI Taxonomy" id="2005002"/>
    <lineage>
        <taxon>Bacteria</taxon>
        <taxon>Pseudomonadati</taxon>
        <taxon>Thermodesulfobacteriota</taxon>
        <taxon>Desulfobulbia</taxon>
        <taxon>Desulfobulbales</taxon>
        <taxon>Desulfobulbaceae</taxon>
        <taxon>Candidatus Electronema</taxon>
    </lineage>
</organism>
<evidence type="ECO:0000313" key="2">
    <source>
        <dbReference type="EMBL" id="TAA74286.1"/>
    </source>
</evidence>
<keyword evidence="1" id="KW-0808">Transferase</keyword>
<dbReference type="EMBL" id="NQJD01000032">
    <property type="protein sequence ID" value="TAA74286.1"/>
    <property type="molecule type" value="Genomic_DNA"/>
</dbReference>
<dbReference type="Pfam" id="PF13692">
    <property type="entry name" value="Glyco_trans_1_4"/>
    <property type="match status" value="1"/>
</dbReference>
<reference evidence="2" key="1">
    <citation type="submission" date="2017-07" db="EMBL/GenBank/DDBJ databases">
        <title>The cable genome - Insights into the physiology and evolution of filamentous bacteria capable of sulfide oxidation via long distance electron transfer.</title>
        <authorList>
            <person name="Thorup C."/>
            <person name="Bjerg J.T."/>
            <person name="Schreiber L."/>
            <person name="Nielsen L.P."/>
            <person name="Kjeldsen K.U."/>
            <person name="Boesen T."/>
            <person name="Boggild A."/>
            <person name="Meysman F."/>
            <person name="Geelhoed J."/>
            <person name="Schramm A."/>
        </authorList>
    </citation>
    <scope>NUCLEOTIDE SEQUENCE [LARGE SCALE GENOMIC DNA]</scope>
    <source>
        <strain evidence="2">GS</strain>
    </source>
</reference>
<evidence type="ECO:0000256" key="1">
    <source>
        <dbReference type="ARBA" id="ARBA00022679"/>
    </source>
</evidence>
<sequence length="412" mass="47791">MPMKTKKVIFICGITPYSLYGVEHNFSMSPPQYAAERFQQAFISGLKAVLESDILIVTAPFFGSWPINHKLSYIKKKIQDFPLKIKGISYLNFPLIKNINKFINIRKTLNKELVENHDEYILISYSLNVAYVASSVFCGYKNKKIKRCVIITDLPDFPGDCNYFYKFYISFFEKKIIKFLLKKMDFFVILTEQMQSILDICKNKCIVIEGIYQHREASTEQVHLYFPENSSCYFDSKKILMYCGTVDERYGVKKLVDDFNEIHDSEIELWICGGGASVNYIKSMCNFNSKIKYLGILSMDNILVLQKKVDLLINPRSNVGEFNKYSFPSKTMEYLASGTPTLMYRLDGIPEEYYRYCYTVNTACGETIKNAIVRVFNIPCSERKALALSAREFILTKKNALKQVERFFEFIS</sequence>